<sequence length="172" mass="19754">MTLKDTQDFLYSQISTEDGEEIIRIFNYYIENSDAAFLESSVTISFFEQLKPLLEHYPNVAVWESYGNFIGFGLMRPHNPLPAFKQTVIITYFIDPGYTGKGIGTELLQILETKAREKGIKTILAEISSRNEGSIRFHEHHGFTIQGRFIEVGIKNGIPFDTIWMQKNIHCQ</sequence>
<evidence type="ECO:0000256" key="2">
    <source>
        <dbReference type="ARBA" id="ARBA00023315"/>
    </source>
</evidence>
<proteinExistence type="predicted"/>
<evidence type="ECO:0000313" key="5">
    <source>
        <dbReference type="Proteomes" id="UP000245934"/>
    </source>
</evidence>
<keyword evidence="5" id="KW-1185">Reference proteome</keyword>
<keyword evidence="2" id="KW-0012">Acyltransferase</keyword>
<dbReference type="GeneID" id="97608049"/>
<organism evidence="4 5">
    <name type="scientific">Methanospirillum stamsii</name>
    <dbReference type="NCBI Taxonomy" id="1277351"/>
    <lineage>
        <taxon>Archaea</taxon>
        <taxon>Methanobacteriati</taxon>
        <taxon>Methanobacteriota</taxon>
        <taxon>Stenosarchaea group</taxon>
        <taxon>Methanomicrobia</taxon>
        <taxon>Methanomicrobiales</taxon>
        <taxon>Methanospirillaceae</taxon>
        <taxon>Methanospirillum</taxon>
    </lineage>
</organism>
<evidence type="ECO:0000313" key="4">
    <source>
        <dbReference type="EMBL" id="PWR74610.1"/>
    </source>
</evidence>
<dbReference type="GO" id="GO:0016747">
    <property type="term" value="F:acyltransferase activity, transferring groups other than amino-acyl groups"/>
    <property type="evidence" value="ECO:0007669"/>
    <property type="project" value="InterPro"/>
</dbReference>
<dbReference type="Gene3D" id="3.40.630.30">
    <property type="match status" value="1"/>
</dbReference>
<evidence type="ECO:0000259" key="3">
    <source>
        <dbReference type="PROSITE" id="PS51186"/>
    </source>
</evidence>
<feature type="domain" description="N-acetyltransferase" evidence="3">
    <location>
        <begin position="9"/>
        <end position="170"/>
    </location>
</feature>
<dbReference type="Pfam" id="PF00583">
    <property type="entry name" value="Acetyltransf_1"/>
    <property type="match status" value="1"/>
</dbReference>
<dbReference type="InterPro" id="IPR000182">
    <property type="entry name" value="GNAT_dom"/>
</dbReference>
<dbReference type="PANTHER" id="PTHR43072:SF23">
    <property type="entry name" value="UPF0039 PROTEIN C11D3.02C"/>
    <property type="match status" value="1"/>
</dbReference>
<protein>
    <submittedName>
        <fullName evidence="4">GNAT family N-acetyltransferase</fullName>
    </submittedName>
</protein>
<dbReference type="CDD" id="cd04301">
    <property type="entry name" value="NAT_SF"/>
    <property type="match status" value="1"/>
</dbReference>
<gene>
    <name evidence="4" type="ORF">DLD82_08495</name>
</gene>
<dbReference type="Proteomes" id="UP000245934">
    <property type="component" value="Unassembled WGS sequence"/>
</dbReference>
<dbReference type="AlphaFoldDB" id="A0A2V2N7I2"/>
<keyword evidence="1 4" id="KW-0808">Transferase</keyword>
<reference evidence="4 5" key="1">
    <citation type="submission" date="2018-05" db="EMBL/GenBank/DDBJ databases">
        <title>Draft genome of Methanospirillum stamsii Pt1.</title>
        <authorList>
            <person name="Dueholm M.S."/>
            <person name="Nielsen P.H."/>
            <person name="Bakmann L.F."/>
            <person name="Otzen D.E."/>
        </authorList>
    </citation>
    <scope>NUCLEOTIDE SEQUENCE [LARGE SCALE GENOMIC DNA]</scope>
    <source>
        <strain evidence="4 5">Pt1</strain>
    </source>
</reference>
<dbReference type="PROSITE" id="PS51186">
    <property type="entry name" value="GNAT"/>
    <property type="match status" value="1"/>
</dbReference>
<dbReference type="EMBL" id="QGMZ01000016">
    <property type="protein sequence ID" value="PWR74610.1"/>
    <property type="molecule type" value="Genomic_DNA"/>
</dbReference>
<dbReference type="InterPro" id="IPR016181">
    <property type="entry name" value="Acyl_CoA_acyltransferase"/>
</dbReference>
<name>A0A2V2N7I2_9EURY</name>
<comment type="caution">
    <text evidence="4">The sequence shown here is derived from an EMBL/GenBank/DDBJ whole genome shotgun (WGS) entry which is preliminary data.</text>
</comment>
<dbReference type="OrthoDB" id="129730at2157"/>
<evidence type="ECO:0000256" key="1">
    <source>
        <dbReference type="ARBA" id="ARBA00022679"/>
    </source>
</evidence>
<accession>A0A2V2N7I2</accession>
<dbReference type="RefSeq" id="WP_109940690.1">
    <property type="nucleotide sequence ID" value="NZ_CP176366.1"/>
</dbReference>
<dbReference type="SUPFAM" id="SSF55729">
    <property type="entry name" value="Acyl-CoA N-acyltransferases (Nat)"/>
    <property type="match status" value="1"/>
</dbReference>
<dbReference type="PANTHER" id="PTHR43072">
    <property type="entry name" value="N-ACETYLTRANSFERASE"/>
    <property type="match status" value="1"/>
</dbReference>